<evidence type="ECO:0000256" key="1">
    <source>
        <dbReference type="SAM" id="MobiDB-lite"/>
    </source>
</evidence>
<feature type="region of interest" description="Disordered" evidence="1">
    <location>
        <begin position="1"/>
        <end position="49"/>
    </location>
</feature>
<feature type="region of interest" description="Disordered" evidence="1">
    <location>
        <begin position="69"/>
        <end position="147"/>
    </location>
</feature>
<feature type="region of interest" description="Disordered" evidence="1">
    <location>
        <begin position="686"/>
        <end position="781"/>
    </location>
</feature>
<dbReference type="Pfam" id="PF08729">
    <property type="entry name" value="HUN"/>
    <property type="match status" value="1"/>
</dbReference>
<dbReference type="OrthoDB" id="68076at2759"/>
<dbReference type="GO" id="GO:0006325">
    <property type="term" value="P:chromatin organization"/>
    <property type="evidence" value="ECO:0007669"/>
    <property type="project" value="TreeGrafter"/>
</dbReference>
<accession>A0A9Q0K990</accession>
<organism evidence="3 4">
    <name type="scientific">Protea cynaroides</name>
    <dbReference type="NCBI Taxonomy" id="273540"/>
    <lineage>
        <taxon>Eukaryota</taxon>
        <taxon>Viridiplantae</taxon>
        <taxon>Streptophyta</taxon>
        <taxon>Embryophyta</taxon>
        <taxon>Tracheophyta</taxon>
        <taxon>Spermatophyta</taxon>
        <taxon>Magnoliopsida</taxon>
        <taxon>Proteales</taxon>
        <taxon>Proteaceae</taxon>
        <taxon>Protea</taxon>
    </lineage>
</organism>
<comment type="caution">
    <text evidence="3">The sequence shown here is derived from an EMBL/GenBank/DDBJ whole genome shotgun (WGS) entry which is preliminary data.</text>
</comment>
<feature type="compositionally biased region" description="Low complexity" evidence="1">
    <location>
        <begin position="10"/>
        <end position="41"/>
    </location>
</feature>
<evidence type="ECO:0000259" key="2">
    <source>
        <dbReference type="Pfam" id="PF08729"/>
    </source>
</evidence>
<feature type="region of interest" description="Disordered" evidence="1">
    <location>
        <begin position="617"/>
        <end position="637"/>
    </location>
</feature>
<gene>
    <name evidence="3" type="ORF">NE237_018066</name>
</gene>
<protein>
    <recommendedName>
        <fullName evidence="2">Hpc2-related domain-containing protein</fullName>
    </recommendedName>
</protein>
<keyword evidence="4" id="KW-1185">Reference proteome</keyword>
<feature type="compositionally biased region" description="Basic and acidic residues" evidence="1">
    <location>
        <begin position="345"/>
        <end position="360"/>
    </location>
</feature>
<feature type="compositionally biased region" description="Polar residues" evidence="1">
    <location>
        <begin position="256"/>
        <end position="265"/>
    </location>
</feature>
<dbReference type="AlphaFoldDB" id="A0A9Q0K990"/>
<feature type="compositionally biased region" description="Acidic residues" evidence="1">
    <location>
        <begin position="131"/>
        <end position="147"/>
    </location>
</feature>
<proteinExistence type="predicted"/>
<evidence type="ECO:0000313" key="4">
    <source>
        <dbReference type="Proteomes" id="UP001141806"/>
    </source>
</evidence>
<dbReference type="Proteomes" id="UP001141806">
    <property type="component" value="Unassembled WGS sequence"/>
</dbReference>
<feature type="region of interest" description="Disordered" evidence="1">
    <location>
        <begin position="526"/>
        <end position="547"/>
    </location>
</feature>
<reference evidence="3" key="1">
    <citation type="journal article" date="2023" name="Plant J.">
        <title>The genome of the king protea, Protea cynaroides.</title>
        <authorList>
            <person name="Chang J."/>
            <person name="Duong T.A."/>
            <person name="Schoeman C."/>
            <person name="Ma X."/>
            <person name="Roodt D."/>
            <person name="Barker N."/>
            <person name="Li Z."/>
            <person name="Van de Peer Y."/>
            <person name="Mizrachi E."/>
        </authorList>
    </citation>
    <scope>NUCLEOTIDE SEQUENCE</scope>
    <source>
        <tissue evidence="3">Young leaves</tissue>
    </source>
</reference>
<feature type="compositionally biased region" description="Basic and acidic residues" evidence="1">
    <location>
        <begin position="730"/>
        <end position="744"/>
    </location>
</feature>
<feature type="compositionally biased region" description="Low complexity" evidence="1">
    <location>
        <begin position="71"/>
        <end position="88"/>
    </location>
</feature>
<feature type="compositionally biased region" description="Polar residues" evidence="1">
    <location>
        <begin position="686"/>
        <end position="696"/>
    </location>
</feature>
<feature type="domain" description="Hpc2-related" evidence="2">
    <location>
        <begin position="132"/>
        <end position="180"/>
    </location>
</feature>
<sequence>MEDEKVGGESSSSRVVSSSSFPTATTATTGAAPSTSPASTSKDGCGFFVELNPGETTIVSWKKLLKDANKANRPPAAAAPEAPSGAHPSLESRIAPAQPAEHEEQDAPPSSRFSAVIEKIERLYVGKQSSDEEELDGVPDDDQYDTEDSFIDDAELDEYFQVDKSAIKHNGFFVNRGKLERINDPVVSPDLKPKKRRRKDLMKPHGDKDGEPVENKHAKMGNVRMKAAARTAPLAGGKFSSPQSMLAMSEHYQDGKGQNQSNAAIGTSKKNSADSSDNKFESSFSKSSNRDSSVFPAEVKESEKQKVGITQSKELNNKLKLGSESSDATHQSYRDKSASTQFESQPKKPLNDTKELEASAKVRHREKSSGSELPDLNSSGSNHPTQATKMPSMHVKEGSSVRPKGTMLERAIKELEKIVAESRPPVVEVQDADTSSQAVKRRLPREMKQKLAKVARLAQSSQGRISEELVNRLMSILGHLVQLKTLKRNLKEMVELGLCAKQEKDDRFQQIKKEVIEMIKMRAPSLKPKQDGTDDFQEVRGSEDKGVKGKYDMDDAMEDKICDLYDLYVEGMDEDKGPQIRKLYVELAELWPNGCMDNHGIKNAICRSKERKRALYNRHKDQQKIKKKKLSTPRTEEITRVEASSIAQSRIVKERLGTDSSGHGVMSPSRIISSMKISGQHVATSVRMPTSSTNGLSMDKPKQEKVKGSAFMDDRRREDGALVKKKIKRKPESELTEIHLHTEKLSSQVGKEKHKYPKIAASQPHKSTLQTDSIPSSDQPS</sequence>
<evidence type="ECO:0000313" key="3">
    <source>
        <dbReference type="EMBL" id="KAJ4966217.1"/>
    </source>
</evidence>
<name>A0A9Q0K990_9MAGN</name>
<feature type="compositionally biased region" description="Low complexity" evidence="1">
    <location>
        <begin position="268"/>
        <end position="293"/>
    </location>
</feature>
<dbReference type="PANTHER" id="PTHR21669">
    <property type="entry name" value="CAPZ-INTERACTING PROTEIN AND RELATED PROTEINS"/>
    <property type="match status" value="1"/>
</dbReference>
<dbReference type="InterPro" id="IPR014840">
    <property type="entry name" value="HRD"/>
</dbReference>
<feature type="compositionally biased region" description="Polar residues" evidence="1">
    <location>
        <begin position="376"/>
        <end position="389"/>
    </location>
</feature>
<feature type="compositionally biased region" description="Basic and acidic residues" evidence="1">
    <location>
        <begin position="528"/>
        <end position="547"/>
    </location>
</feature>
<dbReference type="EMBL" id="JAMYWD010000007">
    <property type="protein sequence ID" value="KAJ4966217.1"/>
    <property type="molecule type" value="Genomic_DNA"/>
</dbReference>
<feature type="compositionally biased region" description="Polar residues" evidence="1">
    <location>
        <begin position="764"/>
        <end position="781"/>
    </location>
</feature>
<feature type="compositionally biased region" description="Basic and acidic residues" evidence="1">
    <location>
        <begin position="699"/>
        <end position="722"/>
    </location>
</feature>
<feature type="compositionally biased region" description="Basic and acidic residues" evidence="1">
    <location>
        <begin position="201"/>
        <end position="217"/>
    </location>
</feature>
<dbReference type="PANTHER" id="PTHR21669:SF28">
    <property type="entry name" value="YEMANUCLEIN"/>
    <property type="match status" value="1"/>
</dbReference>
<feature type="region of interest" description="Disordered" evidence="1">
    <location>
        <begin position="182"/>
        <end position="402"/>
    </location>
</feature>
<dbReference type="GO" id="GO:0005634">
    <property type="term" value="C:nucleus"/>
    <property type="evidence" value="ECO:0007669"/>
    <property type="project" value="TreeGrafter"/>
</dbReference>